<dbReference type="STRING" id="1913577.LPB144_06970"/>
<protein>
    <recommendedName>
        <fullName evidence="3">Four helix bundle protein</fullName>
    </recommendedName>
</protein>
<accession>A0A1L3J8H1</accession>
<dbReference type="OrthoDB" id="1443689at2"/>
<name>A0A1L3J8H1_9FLAO</name>
<proteinExistence type="predicted"/>
<dbReference type="Proteomes" id="UP000182510">
    <property type="component" value="Chromosome"/>
</dbReference>
<organism evidence="1 2">
    <name type="scientific">Christiangramia salexigens</name>
    <dbReference type="NCBI Taxonomy" id="1913577"/>
    <lineage>
        <taxon>Bacteria</taxon>
        <taxon>Pseudomonadati</taxon>
        <taxon>Bacteroidota</taxon>
        <taxon>Flavobacteriia</taxon>
        <taxon>Flavobacteriales</taxon>
        <taxon>Flavobacteriaceae</taxon>
        <taxon>Christiangramia</taxon>
    </lineage>
</organism>
<evidence type="ECO:0000313" key="2">
    <source>
        <dbReference type="Proteomes" id="UP000182510"/>
    </source>
</evidence>
<keyword evidence="2" id="KW-1185">Reference proteome</keyword>
<dbReference type="AlphaFoldDB" id="A0A1L3J8H1"/>
<sequence length="130" mass="14718">MSGSFPAYQKALEIFRISRAVASYFSGDKHVLEMNISSSSQHRLAGFLVTDSLQLAPGVASALSEGNQQTKLKRLKSLRKAVLTLKIRCRKLEFSGIKETEFVHLLRKEIAQFEKLITDWFSQIENSQKN</sequence>
<evidence type="ECO:0008006" key="3">
    <source>
        <dbReference type="Google" id="ProtNLM"/>
    </source>
</evidence>
<dbReference type="EMBL" id="CP018153">
    <property type="protein sequence ID" value="APG61404.1"/>
    <property type="molecule type" value="Genomic_DNA"/>
</dbReference>
<reference evidence="1 2" key="1">
    <citation type="submission" date="2016-11" db="EMBL/GenBank/DDBJ databases">
        <title>Gramella sp. LPB0144 isolated from marine environment.</title>
        <authorList>
            <person name="Kim E."/>
            <person name="Yi H."/>
        </authorList>
    </citation>
    <scope>NUCLEOTIDE SEQUENCE [LARGE SCALE GENOMIC DNA]</scope>
    <source>
        <strain evidence="1 2">LPB0144</strain>
    </source>
</reference>
<dbReference type="KEGG" id="grl:LPB144_06970"/>
<gene>
    <name evidence="1" type="ORF">LPB144_06970</name>
</gene>
<evidence type="ECO:0000313" key="1">
    <source>
        <dbReference type="EMBL" id="APG61404.1"/>
    </source>
</evidence>